<reference evidence="1 2" key="1">
    <citation type="submission" date="2021-01" db="EMBL/GenBank/DDBJ databases">
        <title>Genome public.</title>
        <authorList>
            <person name="Liu C."/>
            <person name="Sun Q."/>
        </authorList>
    </citation>
    <scope>NUCLEOTIDE SEQUENCE [LARGE SCALE GENOMIC DNA]</scope>
    <source>
        <strain evidence="1 2">YIM B02564</strain>
    </source>
</reference>
<evidence type="ECO:0000313" key="1">
    <source>
        <dbReference type="EMBL" id="MBL4952586.1"/>
    </source>
</evidence>
<organism evidence="1 2">
    <name type="scientific">Neobacillus paridis</name>
    <dbReference type="NCBI Taxonomy" id="2803862"/>
    <lineage>
        <taxon>Bacteria</taxon>
        <taxon>Bacillati</taxon>
        <taxon>Bacillota</taxon>
        <taxon>Bacilli</taxon>
        <taxon>Bacillales</taxon>
        <taxon>Bacillaceae</taxon>
        <taxon>Neobacillus</taxon>
    </lineage>
</organism>
<dbReference type="Proteomes" id="UP000623967">
    <property type="component" value="Unassembled WGS sequence"/>
</dbReference>
<sequence length="151" mass="17279">MYLALLDLMDLFPEKHGVETNILFQTVSDQANILQPKGLFIPIPLNNQPNELSLAIENGAVAALWEQGKSLPRYTPNQFPVFFTTDLAEATRKILLRYIENLNGEIDNKMERTNFKFINKKLLNKNNKTYDIAVMLNKIAKVQAQNSERRG</sequence>
<accession>A0ABS1TQN4</accession>
<keyword evidence="2" id="KW-1185">Reference proteome</keyword>
<dbReference type="EMBL" id="JAESWB010000168">
    <property type="protein sequence ID" value="MBL4952586.1"/>
    <property type="molecule type" value="Genomic_DNA"/>
</dbReference>
<name>A0ABS1TQN4_9BACI</name>
<evidence type="ECO:0000313" key="2">
    <source>
        <dbReference type="Proteomes" id="UP000623967"/>
    </source>
</evidence>
<comment type="caution">
    <text evidence="1">The sequence shown here is derived from an EMBL/GenBank/DDBJ whole genome shotgun (WGS) entry which is preliminary data.</text>
</comment>
<dbReference type="RefSeq" id="WP_202653839.1">
    <property type="nucleotide sequence ID" value="NZ_JAESWB010000168.1"/>
</dbReference>
<protein>
    <submittedName>
        <fullName evidence="1">Uncharacterized protein</fullName>
    </submittedName>
</protein>
<proteinExistence type="predicted"/>
<gene>
    <name evidence="1" type="ORF">JK635_10215</name>
</gene>